<comment type="caution">
    <text evidence="2">The sequence shown here is derived from an EMBL/GenBank/DDBJ whole genome shotgun (WGS) entry which is preliminary data.</text>
</comment>
<sequence>MIGATVLALIATGLPAHATTSGAGMPTTRFLYRTHGINPVWTAYFDTGNIRWNQRVGSTIGRTTSSLNDGTAGSYAGSWYGEYIARGVQPRDRNFTIRLNSRELVADFGNNSTTLTRQSQVTATHELGHALNMADNPNTTSRSIMKYADIDDLRVEVPQPYDISEVARIY</sequence>
<dbReference type="Proteomes" id="UP000652013">
    <property type="component" value="Unassembled WGS sequence"/>
</dbReference>
<accession>A0A8J4DK48</accession>
<keyword evidence="3" id="KW-1185">Reference proteome</keyword>
<evidence type="ECO:0008006" key="4">
    <source>
        <dbReference type="Google" id="ProtNLM"/>
    </source>
</evidence>
<dbReference type="GO" id="GO:0008237">
    <property type="term" value="F:metallopeptidase activity"/>
    <property type="evidence" value="ECO:0007669"/>
    <property type="project" value="InterPro"/>
</dbReference>
<evidence type="ECO:0000313" key="3">
    <source>
        <dbReference type="Proteomes" id="UP000652013"/>
    </source>
</evidence>
<name>A0A8J4DK48_9ACTN</name>
<dbReference type="InterPro" id="IPR024079">
    <property type="entry name" value="MetalloPept_cat_dom_sf"/>
</dbReference>
<dbReference type="AlphaFoldDB" id="A0A8J4DK48"/>
<evidence type="ECO:0000313" key="2">
    <source>
        <dbReference type="EMBL" id="GIJ03974.1"/>
    </source>
</evidence>
<dbReference type="RefSeq" id="WP_203939216.1">
    <property type="nucleotide sequence ID" value="NZ_BAAAGJ010000002.1"/>
</dbReference>
<gene>
    <name evidence="2" type="ORF">Sya03_33260</name>
</gene>
<proteinExistence type="predicted"/>
<reference evidence="2" key="1">
    <citation type="submission" date="2021-01" db="EMBL/GenBank/DDBJ databases">
        <title>Whole genome shotgun sequence of Spirilliplanes yamanashiensis NBRC 15828.</title>
        <authorList>
            <person name="Komaki H."/>
            <person name="Tamura T."/>
        </authorList>
    </citation>
    <scope>NUCLEOTIDE SEQUENCE</scope>
    <source>
        <strain evidence="2">NBRC 15828</strain>
    </source>
</reference>
<organism evidence="2 3">
    <name type="scientific">Spirilliplanes yamanashiensis</name>
    <dbReference type="NCBI Taxonomy" id="42233"/>
    <lineage>
        <taxon>Bacteria</taxon>
        <taxon>Bacillati</taxon>
        <taxon>Actinomycetota</taxon>
        <taxon>Actinomycetes</taxon>
        <taxon>Micromonosporales</taxon>
        <taxon>Micromonosporaceae</taxon>
        <taxon>Spirilliplanes</taxon>
    </lineage>
</organism>
<keyword evidence="1" id="KW-0732">Signal</keyword>
<feature type="chain" id="PRO_5035246484" description="Peptidase M10 metallopeptidase domain-containing protein" evidence="1">
    <location>
        <begin position="19"/>
        <end position="170"/>
    </location>
</feature>
<dbReference type="EMBL" id="BOOY01000025">
    <property type="protein sequence ID" value="GIJ03974.1"/>
    <property type="molecule type" value="Genomic_DNA"/>
</dbReference>
<dbReference type="SUPFAM" id="SSF55486">
    <property type="entry name" value="Metalloproteases ('zincins'), catalytic domain"/>
    <property type="match status" value="1"/>
</dbReference>
<evidence type="ECO:0000256" key="1">
    <source>
        <dbReference type="SAM" id="SignalP"/>
    </source>
</evidence>
<dbReference type="Gene3D" id="3.40.390.10">
    <property type="entry name" value="Collagenase (Catalytic Domain)"/>
    <property type="match status" value="1"/>
</dbReference>
<feature type="signal peptide" evidence="1">
    <location>
        <begin position="1"/>
        <end position="18"/>
    </location>
</feature>
<protein>
    <recommendedName>
        <fullName evidence="4">Peptidase M10 metallopeptidase domain-containing protein</fullName>
    </recommendedName>
</protein>